<proteinExistence type="predicted"/>
<dbReference type="SUPFAM" id="SSF54862">
    <property type="entry name" value="4Fe-4S ferredoxins"/>
    <property type="match status" value="1"/>
</dbReference>
<name>A0ABP1FVH8_9CHLO</name>
<reference evidence="2 3" key="1">
    <citation type="submission" date="2024-06" db="EMBL/GenBank/DDBJ databases">
        <authorList>
            <person name="Kraege A."/>
            <person name="Thomma B."/>
        </authorList>
    </citation>
    <scope>NUCLEOTIDE SEQUENCE [LARGE SCALE GENOMIC DNA]</scope>
</reference>
<dbReference type="Pfam" id="PF00753">
    <property type="entry name" value="Lactamase_B"/>
    <property type="match status" value="1"/>
</dbReference>
<dbReference type="Proteomes" id="UP001497392">
    <property type="component" value="Unassembled WGS sequence"/>
</dbReference>
<dbReference type="PANTHER" id="PTHR42773:SF1">
    <property type="entry name" value="METALLO-BETA-LACTAMASE FAMILY PROTEIN"/>
    <property type="match status" value="1"/>
</dbReference>
<dbReference type="CDD" id="cd07727">
    <property type="entry name" value="YmaE-like_MBL-fold"/>
    <property type="match status" value="1"/>
</dbReference>
<dbReference type="Gene3D" id="3.30.70.20">
    <property type="match status" value="1"/>
</dbReference>
<accession>A0ABP1FVH8</accession>
<feature type="domain" description="Metallo-beta-lactamase" evidence="1">
    <location>
        <begin position="190"/>
        <end position="356"/>
    </location>
</feature>
<dbReference type="Pfam" id="PF13370">
    <property type="entry name" value="Fer4_13"/>
    <property type="match status" value="1"/>
</dbReference>
<organism evidence="2 3">
    <name type="scientific">Coccomyxa viridis</name>
    <dbReference type="NCBI Taxonomy" id="1274662"/>
    <lineage>
        <taxon>Eukaryota</taxon>
        <taxon>Viridiplantae</taxon>
        <taxon>Chlorophyta</taxon>
        <taxon>core chlorophytes</taxon>
        <taxon>Trebouxiophyceae</taxon>
        <taxon>Trebouxiophyceae incertae sedis</taxon>
        <taxon>Coccomyxaceae</taxon>
        <taxon>Coccomyxa</taxon>
    </lineage>
</organism>
<evidence type="ECO:0000259" key="1">
    <source>
        <dbReference type="SMART" id="SM00849"/>
    </source>
</evidence>
<dbReference type="PANTHER" id="PTHR42773">
    <property type="entry name" value="METALLO-BETA-LACTAMASE-RELATED"/>
    <property type="match status" value="1"/>
</dbReference>
<dbReference type="SMART" id="SM00849">
    <property type="entry name" value="Lactamase_B"/>
    <property type="match status" value="1"/>
</dbReference>
<dbReference type="EMBL" id="CAXHTA020000009">
    <property type="protein sequence ID" value="CAL5223898.1"/>
    <property type="molecule type" value="Genomic_DNA"/>
</dbReference>
<keyword evidence="3" id="KW-1185">Reference proteome</keyword>
<dbReference type="InterPro" id="IPR001279">
    <property type="entry name" value="Metallo-B-lactamas"/>
</dbReference>
<protein>
    <submittedName>
        <fullName evidence="2">G6494 protein</fullName>
    </submittedName>
</protein>
<gene>
    <name evidence="2" type="primary">g6494</name>
    <name evidence="2" type="ORF">VP750_LOCUS5557</name>
</gene>
<dbReference type="InterPro" id="IPR036866">
    <property type="entry name" value="RibonucZ/Hydroxyglut_hydro"/>
</dbReference>
<sequence>MKSSTAWCMTGHGKSADRTSSVVTYRLSCQVVIKGGAMASALLKAHNLATFNSAAPVLRQKPRSSSVSVFAASTLSKTEKQAKRQPRDENVGLDSKKAFYVDHTCIDCDTCRWIAPEFFGRENEQSAMIRQPETEAERVQSFQALVSCPTYSIHAKDHAELKEAVAKYPEPVEGAQGVFYCGYNSERSFGGSAWLIQREAGNVLVDSPRFDPKLVKNIKALGGIKYIFLTHRDDVADHAQWAEEFGAERIIHADECNSQQGTDKCEIKLEGEEPWDFPGAPDDLEIIHTPGHTYGHIILLHKPSKTLFTGDHLAFTREPAGVFTVHKAYNWYSVPKQVESVRKLLPYDFVNICPGHGRPGHLKDAAHKEELINELLDSEGAL</sequence>
<dbReference type="Gene3D" id="3.60.15.10">
    <property type="entry name" value="Ribonuclease Z/Hydroxyacylglutathione hydrolase-like"/>
    <property type="match status" value="1"/>
</dbReference>
<evidence type="ECO:0000313" key="2">
    <source>
        <dbReference type="EMBL" id="CAL5223898.1"/>
    </source>
</evidence>
<evidence type="ECO:0000313" key="3">
    <source>
        <dbReference type="Proteomes" id="UP001497392"/>
    </source>
</evidence>
<dbReference type="SUPFAM" id="SSF56281">
    <property type="entry name" value="Metallo-hydrolase/oxidoreductase"/>
    <property type="match status" value="1"/>
</dbReference>
<comment type="caution">
    <text evidence="2">The sequence shown here is derived from an EMBL/GenBank/DDBJ whole genome shotgun (WGS) entry which is preliminary data.</text>
</comment>